<evidence type="ECO:0000313" key="2">
    <source>
        <dbReference type="Proteomes" id="UP000006324"/>
    </source>
</evidence>
<dbReference type="EMBL" id="AHNQ02000022">
    <property type="protein sequence ID" value="EKO25603.1"/>
    <property type="molecule type" value="Genomic_DNA"/>
</dbReference>
<proteinExistence type="predicted"/>
<dbReference type="AlphaFoldDB" id="A0A0F6HBD9"/>
<organism evidence="1 2">
    <name type="scientific">Leptospira interrogans str. UI 12621</name>
    <dbReference type="NCBI Taxonomy" id="1049937"/>
    <lineage>
        <taxon>Bacteria</taxon>
        <taxon>Pseudomonadati</taxon>
        <taxon>Spirochaetota</taxon>
        <taxon>Spirochaetia</taxon>
        <taxon>Leptospirales</taxon>
        <taxon>Leptospiraceae</taxon>
        <taxon>Leptospira</taxon>
    </lineage>
</organism>
<protein>
    <submittedName>
        <fullName evidence="1">Uncharacterized protein</fullName>
    </submittedName>
</protein>
<reference evidence="1 2" key="1">
    <citation type="submission" date="2012-09" db="EMBL/GenBank/DDBJ databases">
        <authorList>
            <person name="Harkins D.M."/>
            <person name="Durkin A.S."/>
            <person name="Brinkac L.M."/>
            <person name="Selengut J.D."/>
            <person name="Sanka R."/>
            <person name="DePew J."/>
            <person name="Purushe J."/>
            <person name="Chanthongthip A."/>
            <person name="Lattana O."/>
            <person name="Phetsouvanh R."/>
            <person name="Newton P.N."/>
            <person name="Vinetz J.M."/>
            <person name="Sutton G.G."/>
            <person name="Nelson W.C."/>
            <person name="Fouts D.E."/>
        </authorList>
    </citation>
    <scope>NUCLEOTIDE SEQUENCE [LARGE SCALE GENOMIC DNA]</scope>
    <source>
        <strain evidence="1 2">UI 12621</strain>
    </source>
</reference>
<name>A0A0F6HBD9_LEPIR</name>
<accession>A0A0F6HBD9</accession>
<sequence length="49" mass="5745">MKIERLDKSTSKKDRLFRKLYSYQLGSEFIAERQRSKTAIFVGTTLESS</sequence>
<gene>
    <name evidence="1" type="ORF">LEP1GSC104_4820</name>
</gene>
<evidence type="ECO:0000313" key="1">
    <source>
        <dbReference type="EMBL" id="EKO25603.1"/>
    </source>
</evidence>
<comment type="caution">
    <text evidence="1">The sequence shown here is derived from an EMBL/GenBank/DDBJ whole genome shotgun (WGS) entry which is preliminary data.</text>
</comment>
<dbReference type="Proteomes" id="UP000006324">
    <property type="component" value="Unassembled WGS sequence"/>
</dbReference>